<keyword evidence="3" id="KW-1185">Reference proteome</keyword>
<accession>A0AAD8I5C8</accession>
<evidence type="ECO:0000313" key="2">
    <source>
        <dbReference type="EMBL" id="KAK1379449.1"/>
    </source>
</evidence>
<dbReference type="InterPro" id="IPR015915">
    <property type="entry name" value="Kelch-typ_b-propeller"/>
</dbReference>
<organism evidence="2 3">
    <name type="scientific">Heracleum sosnowskyi</name>
    <dbReference type="NCBI Taxonomy" id="360622"/>
    <lineage>
        <taxon>Eukaryota</taxon>
        <taxon>Viridiplantae</taxon>
        <taxon>Streptophyta</taxon>
        <taxon>Embryophyta</taxon>
        <taxon>Tracheophyta</taxon>
        <taxon>Spermatophyta</taxon>
        <taxon>Magnoliopsida</taxon>
        <taxon>eudicotyledons</taxon>
        <taxon>Gunneridae</taxon>
        <taxon>Pentapetalae</taxon>
        <taxon>asterids</taxon>
        <taxon>campanulids</taxon>
        <taxon>Apiales</taxon>
        <taxon>Apiaceae</taxon>
        <taxon>Apioideae</taxon>
        <taxon>apioid superclade</taxon>
        <taxon>Tordylieae</taxon>
        <taxon>Tordyliinae</taxon>
        <taxon>Heracleum</taxon>
    </lineage>
</organism>
<reference evidence="2" key="2">
    <citation type="submission" date="2023-05" db="EMBL/GenBank/DDBJ databases">
        <authorList>
            <person name="Schelkunov M.I."/>
        </authorList>
    </citation>
    <scope>NUCLEOTIDE SEQUENCE</scope>
    <source>
        <strain evidence="2">Hsosn_3</strain>
        <tissue evidence="2">Leaf</tissue>
    </source>
</reference>
<evidence type="ECO:0000313" key="3">
    <source>
        <dbReference type="Proteomes" id="UP001237642"/>
    </source>
</evidence>
<gene>
    <name evidence="2" type="ORF">POM88_026193</name>
</gene>
<dbReference type="Gene3D" id="2.120.10.80">
    <property type="entry name" value="Kelch-type beta propeller"/>
    <property type="match status" value="1"/>
</dbReference>
<dbReference type="EMBL" id="JAUIZM010000006">
    <property type="protein sequence ID" value="KAK1379449.1"/>
    <property type="molecule type" value="Genomic_DNA"/>
</dbReference>
<sequence length="457" mass="51162">MMEFGKREGIKICLFVQHKCVEMKKSIYMIEPPTDMVDYEVDSDGLMIDPIISPAITGVAKLLEDCAMARLGSRIYLFGGVSLNRECCIEKLPISDELKLSVLYFDTNHMELGLRHAASLNAPKQTPCVFSARGMIYALGSSLQGCNYNHNNCSGIFERYDPTADKWQVLPDPPLPFGNMSNALWCDSATLLRDRYVFVGNMITMLYLIFDLDTQKWASPLPESTLASSFPYGSLCVDDSLYYLIGLGTWKYGTDYEANSNWIDQVDDNDDVGPIVSIVKRGPLFLDDPSKLLHSPCFSPETKQLINAYDHTRDQPYCRAVWIYVFEEVNLPAPKSTYFRTLASFSYKIRTPFHNTASFIRCCAFGSVPDSWVKEPLKKKQVAKERKTVKDEQIQNAHGSGSKGQGSLAATDEITRLKAELAEKNALLITMESLLSAYGHRSIPLDCIGDDGAEKNS</sequence>
<name>A0AAD8I5C8_9APIA</name>
<feature type="compositionally biased region" description="Basic and acidic residues" evidence="1">
    <location>
        <begin position="384"/>
        <end position="393"/>
    </location>
</feature>
<proteinExistence type="predicted"/>
<reference evidence="2" key="1">
    <citation type="submission" date="2023-02" db="EMBL/GenBank/DDBJ databases">
        <title>Genome of toxic invasive species Heracleum sosnowskyi carries increased number of genes despite the absence of recent whole-genome duplications.</title>
        <authorList>
            <person name="Schelkunov M."/>
            <person name="Shtratnikova V."/>
            <person name="Makarenko M."/>
            <person name="Klepikova A."/>
            <person name="Omelchenko D."/>
            <person name="Novikova G."/>
            <person name="Obukhova E."/>
            <person name="Bogdanov V."/>
            <person name="Penin A."/>
            <person name="Logacheva M."/>
        </authorList>
    </citation>
    <scope>NUCLEOTIDE SEQUENCE</scope>
    <source>
        <strain evidence="2">Hsosn_3</strain>
        <tissue evidence="2">Leaf</tissue>
    </source>
</reference>
<feature type="region of interest" description="Disordered" evidence="1">
    <location>
        <begin position="384"/>
        <end position="408"/>
    </location>
</feature>
<dbReference type="Proteomes" id="UP001237642">
    <property type="component" value="Unassembled WGS sequence"/>
</dbReference>
<dbReference type="AlphaFoldDB" id="A0AAD8I5C8"/>
<comment type="caution">
    <text evidence="2">The sequence shown here is derived from an EMBL/GenBank/DDBJ whole genome shotgun (WGS) entry which is preliminary data.</text>
</comment>
<dbReference type="SUPFAM" id="SSF117281">
    <property type="entry name" value="Kelch motif"/>
    <property type="match status" value="1"/>
</dbReference>
<protein>
    <submittedName>
        <fullName evidence="2">Uncharacterized protein</fullName>
    </submittedName>
</protein>
<evidence type="ECO:0000256" key="1">
    <source>
        <dbReference type="SAM" id="MobiDB-lite"/>
    </source>
</evidence>